<proteinExistence type="predicted"/>
<comment type="caution">
    <text evidence="2">The sequence shown here is derived from an EMBL/GenBank/DDBJ whole genome shotgun (WGS) entry which is preliminary data.</text>
</comment>
<evidence type="ECO:0000313" key="2">
    <source>
        <dbReference type="EMBL" id="PNI97442.1"/>
    </source>
</evidence>
<accession>A0A2J8QMD1</accession>
<sequence>GAAPVRLQQRRGADPAAARRPRLRGLQRAGRPRAPTSHHPCGSELNRVVAQLRCHRVSLISCVSSEPFAHRTDHMHAGWFLGCCERLRAERVSLPHPSALDRDLAELWAFIRLTSHFGFCTEPHHPLHREPITVAG</sequence>
<dbReference type="AlphaFoldDB" id="A0A2J8QMD1"/>
<feature type="non-terminal residue" evidence="2">
    <location>
        <position position="1"/>
    </location>
</feature>
<organism evidence="2 3">
    <name type="scientific">Pan troglodytes</name>
    <name type="common">Chimpanzee</name>
    <dbReference type="NCBI Taxonomy" id="9598"/>
    <lineage>
        <taxon>Eukaryota</taxon>
        <taxon>Metazoa</taxon>
        <taxon>Chordata</taxon>
        <taxon>Craniata</taxon>
        <taxon>Vertebrata</taxon>
        <taxon>Euteleostomi</taxon>
        <taxon>Mammalia</taxon>
        <taxon>Eutheria</taxon>
        <taxon>Euarchontoglires</taxon>
        <taxon>Primates</taxon>
        <taxon>Haplorrhini</taxon>
        <taxon>Catarrhini</taxon>
        <taxon>Hominidae</taxon>
        <taxon>Pan</taxon>
    </lineage>
</organism>
<evidence type="ECO:0000256" key="1">
    <source>
        <dbReference type="SAM" id="MobiDB-lite"/>
    </source>
</evidence>
<reference evidence="2 3" key="1">
    <citation type="submission" date="2017-12" db="EMBL/GenBank/DDBJ databases">
        <title>High-resolution comparative analysis of great ape genomes.</title>
        <authorList>
            <person name="Pollen A."/>
            <person name="Hastie A."/>
            <person name="Hormozdiari F."/>
            <person name="Dougherty M."/>
            <person name="Liu R."/>
            <person name="Chaisson M."/>
            <person name="Hoppe E."/>
            <person name="Hill C."/>
            <person name="Pang A."/>
            <person name="Hillier L."/>
            <person name="Baker C."/>
            <person name="Armstrong J."/>
            <person name="Shendure J."/>
            <person name="Paten B."/>
            <person name="Wilson R."/>
            <person name="Chao H."/>
            <person name="Schneider V."/>
            <person name="Ventura M."/>
            <person name="Kronenberg Z."/>
            <person name="Murali S."/>
            <person name="Gordon D."/>
            <person name="Cantsilieris S."/>
            <person name="Munson K."/>
            <person name="Nelson B."/>
            <person name="Raja A."/>
            <person name="Underwood J."/>
            <person name="Diekhans M."/>
            <person name="Fiddes I."/>
            <person name="Haussler D."/>
            <person name="Eichler E."/>
        </authorList>
    </citation>
    <scope>NUCLEOTIDE SEQUENCE [LARGE SCALE GENOMIC DNA]</scope>
    <source>
        <strain evidence="2">Yerkes chimp pedigree #C0471</strain>
    </source>
</reference>
<gene>
    <name evidence="2" type="ORF">CK820_G0025053</name>
</gene>
<name>A0A2J8QMD1_PANTR</name>
<dbReference type="Proteomes" id="UP000236370">
    <property type="component" value="Unassembled WGS sequence"/>
</dbReference>
<protein>
    <submittedName>
        <fullName evidence="2">GLRX5 isoform 1</fullName>
    </submittedName>
</protein>
<feature type="region of interest" description="Disordered" evidence="1">
    <location>
        <begin position="1"/>
        <end position="42"/>
    </location>
</feature>
<evidence type="ECO:0000313" key="3">
    <source>
        <dbReference type="Proteomes" id="UP000236370"/>
    </source>
</evidence>
<dbReference type="EMBL" id="NBAG03000028">
    <property type="protein sequence ID" value="PNI97442.1"/>
    <property type="molecule type" value="Genomic_DNA"/>
</dbReference>